<feature type="chain" id="PRO_5039537991" description="Secreted protein" evidence="2">
    <location>
        <begin position="20"/>
        <end position="156"/>
    </location>
</feature>
<keyword evidence="2" id="KW-0732">Signal</keyword>
<accession>A0A420XUT9</accession>
<dbReference type="EMBL" id="RBWV01000009">
    <property type="protein sequence ID" value="RKS80419.1"/>
    <property type="molecule type" value="Genomic_DNA"/>
</dbReference>
<gene>
    <name evidence="3" type="ORF">CLV35_0851</name>
</gene>
<reference evidence="3 4" key="1">
    <citation type="submission" date="2018-10" db="EMBL/GenBank/DDBJ databases">
        <title>Genomic Encyclopedia of Archaeal and Bacterial Type Strains, Phase II (KMG-II): from individual species to whole genera.</title>
        <authorList>
            <person name="Goeker M."/>
        </authorList>
    </citation>
    <scope>NUCLEOTIDE SEQUENCE [LARGE SCALE GENOMIC DNA]</scope>
    <source>
        <strain evidence="3 4">RP-AC37</strain>
    </source>
</reference>
<dbReference type="RefSeq" id="WP_147431864.1">
    <property type="nucleotide sequence ID" value="NZ_RBWV01000009.1"/>
</dbReference>
<comment type="caution">
    <text evidence="3">The sequence shown here is derived from an EMBL/GenBank/DDBJ whole genome shotgun (WGS) entry which is preliminary data.</text>
</comment>
<feature type="signal peptide" evidence="2">
    <location>
        <begin position="1"/>
        <end position="19"/>
    </location>
</feature>
<dbReference type="PROSITE" id="PS51257">
    <property type="entry name" value="PROKAR_LIPOPROTEIN"/>
    <property type="match status" value="1"/>
</dbReference>
<evidence type="ECO:0000313" key="3">
    <source>
        <dbReference type="EMBL" id="RKS80419.1"/>
    </source>
</evidence>
<evidence type="ECO:0000256" key="2">
    <source>
        <dbReference type="SAM" id="SignalP"/>
    </source>
</evidence>
<keyword evidence="4" id="KW-1185">Reference proteome</keyword>
<evidence type="ECO:0008006" key="5">
    <source>
        <dbReference type="Google" id="ProtNLM"/>
    </source>
</evidence>
<organism evidence="3 4">
    <name type="scientific">Motilibacter peucedani</name>
    <dbReference type="NCBI Taxonomy" id="598650"/>
    <lineage>
        <taxon>Bacteria</taxon>
        <taxon>Bacillati</taxon>
        <taxon>Actinomycetota</taxon>
        <taxon>Actinomycetes</taxon>
        <taxon>Motilibacterales</taxon>
        <taxon>Motilibacteraceae</taxon>
        <taxon>Motilibacter</taxon>
    </lineage>
</organism>
<name>A0A420XUT9_9ACTN</name>
<dbReference type="AlphaFoldDB" id="A0A420XUT9"/>
<sequence length="156" mass="15493">MRRTPFLLAGVPALLPAVAGCTGSGAPTVLPQPSPSTSPGAAPTSPQASAGSLHLEPTLSDSRPVLDVAGQRGSRAFSVRSSATGLGVAARVACSGGSGRVRLELAPRTGPSMTVEGPCDGTPSSYLSGHARSASVVVTAPRGVRWSLLVEDLAPA</sequence>
<protein>
    <recommendedName>
        <fullName evidence="5">Secreted protein</fullName>
    </recommendedName>
</protein>
<evidence type="ECO:0000256" key="1">
    <source>
        <dbReference type="SAM" id="MobiDB-lite"/>
    </source>
</evidence>
<dbReference type="InParanoid" id="A0A420XUT9"/>
<feature type="region of interest" description="Disordered" evidence="1">
    <location>
        <begin position="26"/>
        <end position="62"/>
    </location>
</feature>
<evidence type="ECO:0000313" key="4">
    <source>
        <dbReference type="Proteomes" id="UP000281955"/>
    </source>
</evidence>
<proteinExistence type="predicted"/>
<feature type="compositionally biased region" description="Low complexity" evidence="1">
    <location>
        <begin position="37"/>
        <end position="52"/>
    </location>
</feature>
<dbReference type="Proteomes" id="UP000281955">
    <property type="component" value="Unassembled WGS sequence"/>
</dbReference>